<dbReference type="EMBL" id="VUJU01011904">
    <property type="protein sequence ID" value="KAF0709466.1"/>
    <property type="molecule type" value="Genomic_DNA"/>
</dbReference>
<feature type="compositionally biased region" description="Low complexity" evidence="1">
    <location>
        <begin position="30"/>
        <end position="45"/>
    </location>
</feature>
<dbReference type="PANTHER" id="PTHR33939:SF1">
    <property type="entry name" value="DUF4371 DOMAIN-CONTAINING PROTEIN"/>
    <property type="match status" value="1"/>
</dbReference>
<feature type="region of interest" description="Disordered" evidence="1">
    <location>
        <begin position="1"/>
        <end position="69"/>
    </location>
</feature>
<reference evidence="2 3" key="1">
    <citation type="submission" date="2019-08" db="EMBL/GenBank/DDBJ databases">
        <title>Whole genome of Aphis craccivora.</title>
        <authorList>
            <person name="Voronova N.V."/>
            <person name="Shulinski R.S."/>
            <person name="Bandarenka Y.V."/>
            <person name="Zhorov D.G."/>
            <person name="Warner D."/>
        </authorList>
    </citation>
    <scope>NUCLEOTIDE SEQUENCE [LARGE SCALE GENOMIC DNA]</scope>
    <source>
        <strain evidence="2">180601</strain>
        <tissue evidence="2">Whole Body</tissue>
    </source>
</reference>
<feature type="compositionally biased region" description="Polar residues" evidence="1">
    <location>
        <begin position="51"/>
        <end position="68"/>
    </location>
</feature>
<evidence type="ECO:0000313" key="3">
    <source>
        <dbReference type="Proteomes" id="UP000478052"/>
    </source>
</evidence>
<evidence type="ECO:0000313" key="2">
    <source>
        <dbReference type="EMBL" id="KAF0709466.1"/>
    </source>
</evidence>
<dbReference type="AlphaFoldDB" id="A0A6G0VUR8"/>
<protein>
    <submittedName>
        <fullName evidence="2">DDE 3 domain-containing protein</fullName>
    </submittedName>
</protein>
<keyword evidence="3" id="KW-1185">Reference proteome</keyword>
<comment type="caution">
    <text evidence="2">The sequence shown here is derived from an EMBL/GenBank/DDBJ whole genome shotgun (WGS) entry which is preliminary data.</text>
</comment>
<dbReference type="PANTHER" id="PTHR33939">
    <property type="entry name" value="PROTEIN CBG22215"/>
    <property type="match status" value="1"/>
</dbReference>
<accession>A0A6G0VUR8</accession>
<dbReference type="InterPro" id="IPR036397">
    <property type="entry name" value="RNaseH_sf"/>
</dbReference>
<name>A0A6G0VUR8_APHCR</name>
<feature type="compositionally biased region" description="Polar residues" evidence="1">
    <location>
        <begin position="1"/>
        <end position="14"/>
    </location>
</feature>
<dbReference type="OrthoDB" id="10039611at2759"/>
<proteinExistence type="predicted"/>
<gene>
    <name evidence="2" type="ORF">FWK35_00030047</name>
</gene>
<dbReference type="GO" id="GO:0003676">
    <property type="term" value="F:nucleic acid binding"/>
    <property type="evidence" value="ECO:0007669"/>
    <property type="project" value="InterPro"/>
</dbReference>
<organism evidence="2 3">
    <name type="scientific">Aphis craccivora</name>
    <name type="common">Cowpea aphid</name>
    <dbReference type="NCBI Taxonomy" id="307492"/>
    <lineage>
        <taxon>Eukaryota</taxon>
        <taxon>Metazoa</taxon>
        <taxon>Ecdysozoa</taxon>
        <taxon>Arthropoda</taxon>
        <taxon>Hexapoda</taxon>
        <taxon>Insecta</taxon>
        <taxon>Pterygota</taxon>
        <taxon>Neoptera</taxon>
        <taxon>Paraneoptera</taxon>
        <taxon>Hemiptera</taxon>
        <taxon>Sternorrhyncha</taxon>
        <taxon>Aphidomorpha</taxon>
        <taxon>Aphidoidea</taxon>
        <taxon>Aphididae</taxon>
        <taxon>Aphidini</taxon>
        <taxon>Aphis</taxon>
        <taxon>Aphis</taxon>
    </lineage>
</organism>
<dbReference type="Proteomes" id="UP000478052">
    <property type="component" value="Unassembled WGS sequence"/>
</dbReference>
<dbReference type="Gene3D" id="3.30.420.10">
    <property type="entry name" value="Ribonuclease H-like superfamily/Ribonuclease H"/>
    <property type="match status" value="1"/>
</dbReference>
<evidence type="ECO:0000256" key="1">
    <source>
        <dbReference type="SAM" id="MobiDB-lite"/>
    </source>
</evidence>
<sequence length="455" mass="51929">MDKENNSTASSPTILTDRLETDAKPFQAVSLPPASLPSRASSPFPDADSIVNGSPPQQTSPTTKSSNARLRFSTGAFKSSPIISLLSLTGEPSLQFRRTKLSLNNIARIISTPDNSTIYFLNEKRFSTIYEHNSKLRKPLGLRLQKKMKDINIVYNEICQRKNSQIPIWHQPNFLVDTSLTEHSKKETPMGIGLAVVHLDETKLFKLNNKSGIYAAEYLALLKGAQLALPISSGQRIMILNSYKMELRKNPNLTVREARIYISKQLGIGPRTVSNVISEYNTNKTVTSLCKTHIETSFVDKFDGLQMNAVRFHVHSFWFNKTIPILEKIMQVIKDDETLPDISRMNLHRLRYLENIRKYREEGQHLYYIDEKWVNEGDCTSKMWVDKTIKSPRDAFLQGFTTGVQDLSGKVKKTTDYHEEMNGDTFYDWMTDVIPRLKENCVIIMDNAPYHSVKK</sequence>